<evidence type="ECO:0000313" key="3">
    <source>
        <dbReference type="Proteomes" id="UP000631300"/>
    </source>
</evidence>
<dbReference type="Gene3D" id="3.40.50.2000">
    <property type="entry name" value="Glycogen Phosphorylase B"/>
    <property type="match status" value="2"/>
</dbReference>
<evidence type="ECO:0000259" key="1">
    <source>
        <dbReference type="Pfam" id="PF00534"/>
    </source>
</evidence>
<comment type="caution">
    <text evidence="2">The sequence shown here is derived from an EMBL/GenBank/DDBJ whole genome shotgun (WGS) entry which is preliminary data.</text>
</comment>
<evidence type="ECO:0000313" key="2">
    <source>
        <dbReference type="EMBL" id="GGW82370.1"/>
    </source>
</evidence>
<proteinExistence type="predicted"/>
<dbReference type="EMBL" id="BMXP01000003">
    <property type="protein sequence ID" value="GGW82370.1"/>
    <property type="molecule type" value="Genomic_DNA"/>
</dbReference>
<keyword evidence="3" id="KW-1185">Reference proteome</keyword>
<dbReference type="Proteomes" id="UP000631300">
    <property type="component" value="Unassembled WGS sequence"/>
</dbReference>
<dbReference type="SUPFAM" id="SSF53756">
    <property type="entry name" value="UDP-Glycosyltransferase/glycogen phosphorylase"/>
    <property type="match status" value="1"/>
</dbReference>
<protein>
    <recommendedName>
        <fullName evidence="1">Glycosyl transferase family 1 domain-containing protein</fullName>
    </recommendedName>
</protein>
<dbReference type="RefSeq" id="WP_189404830.1">
    <property type="nucleotide sequence ID" value="NZ_BMXP01000003.1"/>
</dbReference>
<name>A0A918JLN7_9ALTE</name>
<gene>
    <name evidence="2" type="ORF">GCM10007391_14260</name>
</gene>
<dbReference type="Pfam" id="PF00534">
    <property type="entry name" value="Glycos_transf_1"/>
    <property type="match status" value="1"/>
</dbReference>
<accession>A0A918JLN7</accession>
<feature type="domain" description="Glycosyl transferase family 1" evidence="1">
    <location>
        <begin position="215"/>
        <end position="363"/>
    </location>
</feature>
<sequence>MKIAVLSSASGGGAGIAAYRIYQALKTYQADNCIVDFIDMTVIGRVDDCVSPPQSATNETISNTHYTADFATDIRHHVIKLLLNYDAINIHWSSYLLTTAELLELAKSGIRIVFTLHDFYYMTGGCHYPSSCRQYLKACKLCPQVNTAVMSQKEVEVAHEIKREIFAFENVILTAPSEYIVNKALAANIVPRDRAKTIRNAYEPLANKKPVKRNDGKTHILVIADSFYEIRKQLQLAIDGFKEAAKSNPAIVKRLAVHLVGRLDSEVVAQLAPLGYEIRIHGHISDHEAIVDVYCGCDYLLTPSIDDNWPNILVESASYGVVPIVGPGHGCEEFVKAFKHGEVFSGYTKEAVSKSLQNAIATKTKEVDTIFVEQSSDTHKPLKVSHEYMSVLS</sequence>
<dbReference type="InterPro" id="IPR001296">
    <property type="entry name" value="Glyco_trans_1"/>
</dbReference>
<reference evidence="2" key="1">
    <citation type="journal article" date="2014" name="Int. J. Syst. Evol. Microbiol.">
        <title>Complete genome sequence of Corynebacterium casei LMG S-19264T (=DSM 44701T), isolated from a smear-ripened cheese.</title>
        <authorList>
            <consortium name="US DOE Joint Genome Institute (JGI-PGF)"/>
            <person name="Walter F."/>
            <person name="Albersmeier A."/>
            <person name="Kalinowski J."/>
            <person name="Ruckert C."/>
        </authorList>
    </citation>
    <scope>NUCLEOTIDE SEQUENCE</scope>
    <source>
        <strain evidence="2">KCTC 22164</strain>
    </source>
</reference>
<dbReference type="AlphaFoldDB" id="A0A918JLN7"/>
<organism evidence="2 3">
    <name type="scientific">Alteromonas halophila</name>
    <dbReference type="NCBI Taxonomy" id="516698"/>
    <lineage>
        <taxon>Bacteria</taxon>
        <taxon>Pseudomonadati</taxon>
        <taxon>Pseudomonadota</taxon>
        <taxon>Gammaproteobacteria</taxon>
        <taxon>Alteromonadales</taxon>
        <taxon>Alteromonadaceae</taxon>
        <taxon>Alteromonas/Salinimonas group</taxon>
        <taxon>Alteromonas</taxon>
    </lineage>
</organism>
<reference evidence="2" key="2">
    <citation type="submission" date="2020-09" db="EMBL/GenBank/DDBJ databases">
        <authorList>
            <person name="Sun Q."/>
            <person name="Kim S."/>
        </authorList>
    </citation>
    <scope>NUCLEOTIDE SEQUENCE</scope>
    <source>
        <strain evidence="2">KCTC 22164</strain>
    </source>
</reference>
<dbReference type="GO" id="GO:0016757">
    <property type="term" value="F:glycosyltransferase activity"/>
    <property type="evidence" value="ECO:0007669"/>
    <property type="project" value="InterPro"/>
</dbReference>